<dbReference type="AlphaFoldDB" id="A0A2L2TK69"/>
<name>A0A2L2TK69_9HYPO</name>
<keyword evidence="2" id="KW-1185">Reference proteome</keyword>
<protein>
    <submittedName>
        <fullName evidence="1">Uncharacterized protein</fullName>
    </submittedName>
</protein>
<dbReference type="EMBL" id="LN649232">
    <property type="protein sequence ID" value="CEI41202.1"/>
    <property type="molecule type" value="Genomic_DNA"/>
</dbReference>
<evidence type="ECO:0000313" key="1">
    <source>
        <dbReference type="EMBL" id="CEI41202.1"/>
    </source>
</evidence>
<dbReference type="OrthoDB" id="5340558at2759"/>
<accession>A0A2L2TK69</accession>
<organism evidence="1 2">
    <name type="scientific">Fusarium venenatum</name>
    <dbReference type="NCBI Taxonomy" id="56646"/>
    <lineage>
        <taxon>Eukaryota</taxon>
        <taxon>Fungi</taxon>
        <taxon>Dikarya</taxon>
        <taxon>Ascomycota</taxon>
        <taxon>Pezizomycotina</taxon>
        <taxon>Sordariomycetes</taxon>
        <taxon>Hypocreomycetidae</taxon>
        <taxon>Hypocreales</taxon>
        <taxon>Nectriaceae</taxon>
        <taxon>Fusarium</taxon>
    </lineage>
</organism>
<evidence type="ECO:0000313" key="2">
    <source>
        <dbReference type="Proteomes" id="UP000245910"/>
    </source>
</evidence>
<sequence length="195" mass="22178">MHEKLNIGTSWLDLSDQEREIALHQYKGDEEHALKERWCALSAQDHKLALSYIKHIVFSGAIGPYTSNKKTKTTMSKIPKLLSTFPALRQCDLILWKEESEDGIRDYQLYFRDQDGADDQQDNHAQREIDVALADGLRGTIGSLENLMKSRAVCLNQNINESVGRQVVIKLFLLTIKVEVLFHVLTKNLGIQANT</sequence>
<proteinExistence type="predicted"/>
<dbReference type="Proteomes" id="UP000245910">
    <property type="component" value="Chromosome IIII"/>
</dbReference>
<reference evidence="2" key="1">
    <citation type="submission" date="2014-10" db="EMBL/GenBank/DDBJ databases">
        <authorList>
            <person name="King R."/>
        </authorList>
    </citation>
    <scope>NUCLEOTIDE SEQUENCE [LARGE SCALE GENOMIC DNA]</scope>
    <source>
        <strain evidence="2">A3/5</strain>
    </source>
</reference>